<protein>
    <recommendedName>
        <fullName evidence="1">CRAL-TRIO domain-containing protein</fullName>
    </recommendedName>
</protein>
<dbReference type="InterPro" id="IPR036865">
    <property type="entry name" value="CRAL-TRIO_dom_sf"/>
</dbReference>
<evidence type="ECO:0000313" key="3">
    <source>
        <dbReference type="Proteomes" id="UP001642540"/>
    </source>
</evidence>
<gene>
    <name evidence="2" type="ORF">ODALV1_LOCUS17441</name>
</gene>
<dbReference type="Pfam" id="PF00650">
    <property type="entry name" value="CRAL_TRIO"/>
    <property type="match status" value="1"/>
</dbReference>
<reference evidence="2 3" key="1">
    <citation type="submission" date="2024-08" db="EMBL/GenBank/DDBJ databases">
        <authorList>
            <person name="Cucini C."/>
            <person name="Frati F."/>
        </authorList>
    </citation>
    <scope>NUCLEOTIDE SEQUENCE [LARGE SCALE GENOMIC DNA]</scope>
</reference>
<dbReference type="PANTHER" id="PTHR10174:SF208">
    <property type="entry name" value="CRAL-TRIO DOMAIN-CONTAINING PROTEIN DDB_G0278031"/>
    <property type="match status" value="1"/>
</dbReference>
<sequence length="260" mass="30468">MELTPNEREGVAGIRSLIKEFLNGVEGTPQVREYLSTVAKNESIMLIYLKGRKYRVNYAWETLKINAEVRFNEYPEVFPENPPIIGYRLQAEGYGGILKARDKFGRRIMCFNTAEWNPDEVSMDQLTASLTFLMDRLILDKDAINNGMLFLQNCDGFGWKHAKQYTLHAMKRHLNIFWYSYPIKFKGVYYVNCPSYVGYLYKMIKPFLKKKIQERIFILTKDKSFEMLHEKLPPKILPKFLGGDIENDRALEILELQPIK</sequence>
<comment type="caution">
    <text evidence="2">The sequence shown here is derived from an EMBL/GenBank/DDBJ whole genome shotgun (WGS) entry which is preliminary data.</text>
</comment>
<dbReference type="EMBL" id="CAXLJM020000053">
    <property type="protein sequence ID" value="CAL8116897.1"/>
    <property type="molecule type" value="Genomic_DNA"/>
</dbReference>
<dbReference type="InterPro" id="IPR001251">
    <property type="entry name" value="CRAL-TRIO_dom"/>
</dbReference>
<accession>A0ABP1R1H6</accession>
<dbReference type="PROSITE" id="PS50191">
    <property type="entry name" value="CRAL_TRIO"/>
    <property type="match status" value="1"/>
</dbReference>
<evidence type="ECO:0000259" key="1">
    <source>
        <dbReference type="PROSITE" id="PS50191"/>
    </source>
</evidence>
<name>A0ABP1R1H6_9HEXA</name>
<dbReference type="SUPFAM" id="SSF52087">
    <property type="entry name" value="CRAL/TRIO domain"/>
    <property type="match status" value="1"/>
</dbReference>
<feature type="domain" description="CRAL-TRIO" evidence="1">
    <location>
        <begin position="82"/>
        <end position="249"/>
    </location>
</feature>
<keyword evidence="3" id="KW-1185">Reference proteome</keyword>
<dbReference type="PRINTS" id="PR00180">
    <property type="entry name" value="CRETINALDHBP"/>
</dbReference>
<evidence type="ECO:0000313" key="2">
    <source>
        <dbReference type="EMBL" id="CAL8116897.1"/>
    </source>
</evidence>
<proteinExistence type="predicted"/>
<dbReference type="PANTHER" id="PTHR10174">
    <property type="entry name" value="ALPHA-TOCOPHEROL TRANSFER PROTEIN-RELATED"/>
    <property type="match status" value="1"/>
</dbReference>
<dbReference type="SMART" id="SM00516">
    <property type="entry name" value="SEC14"/>
    <property type="match status" value="1"/>
</dbReference>
<dbReference type="CDD" id="cd00170">
    <property type="entry name" value="SEC14"/>
    <property type="match status" value="1"/>
</dbReference>
<dbReference type="Gene3D" id="3.40.525.10">
    <property type="entry name" value="CRAL-TRIO lipid binding domain"/>
    <property type="match status" value="1"/>
</dbReference>
<dbReference type="Proteomes" id="UP001642540">
    <property type="component" value="Unassembled WGS sequence"/>
</dbReference>
<organism evidence="2 3">
    <name type="scientific">Orchesella dallaii</name>
    <dbReference type="NCBI Taxonomy" id="48710"/>
    <lineage>
        <taxon>Eukaryota</taxon>
        <taxon>Metazoa</taxon>
        <taxon>Ecdysozoa</taxon>
        <taxon>Arthropoda</taxon>
        <taxon>Hexapoda</taxon>
        <taxon>Collembola</taxon>
        <taxon>Entomobryomorpha</taxon>
        <taxon>Entomobryoidea</taxon>
        <taxon>Orchesellidae</taxon>
        <taxon>Orchesellinae</taxon>
        <taxon>Orchesella</taxon>
    </lineage>
</organism>